<proteinExistence type="predicted"/>
<accession>A0A511YXC9</accession>
<gene>
    <name evidence="2" type="ORF">AFE02nite_15890</name>
</gene>
<keyword evidence="3" id="KW-1185">Reference proteome</keyword>
<evidence type="ECO:0000256" key="1">
    <source>
        <dbReference type="SAM" id="MobiDB-lite"/>
    </source>
</evidence>
<dbReference type="OrthoDB" id="4823114at2"/>
<protein>
    <submittedName>
        <fullName evidence="2">Uncharacterized protein</fullName>
    </submittedName>
</protein>
<sequence>MDSPVHPPGADPALRLDPSGYSIGAGTHSWTQTPFEVAHIEVTDDGVVAQARFTDADGRLIEIDVDDRDGRPRRRGGFLAPVSAAVTEPRAMLVVWMPIFDLVHEVPGRSPVIRIDGEDARIGALPGRRLHRRHLIKYAGPICSARLNADDDVAAGSPGDGVVEPGPDGGVRAVTAAAAGHGVAVRFTPPLPDLGREGAVADGTWVLEMDDARVTGGVWSVRPAGDDREVSLQATRRWRPRRLPLLMRVVTTVVPVFRRWPTTYAWRAVVTADGVVTDAGWSRTGTEDGKGYRRATGS</sequence>
<reference evidence="2 3" key="1">
    <citation type="submission" date="2019-07" db="EMBL/GenBank/DDBJ databases">
        <title>Whole genome shotgun sequence of Actinotalea fermentans NBRC 105374.</title>
        <authorList>
            <person name="Hosoyama A."/>
            <person name="Uohara A."/>
            <person name="Ohji S."/>
            <person name="Ichikawa N."/>
        </authorList>
    </citation>
    <scope>NUCLEOTIDE SEQUENCE [LARGE SCALE GENOMIC DNA]</scope>
    <source>
        <strain evidence="2 3">NBRC 105374</strain>
    </source>
</reference>
<dbReference type="RefSeq" id="WP_034243629.1">
    <property type="nucleotide sequence ID" value="NZ_BJYK01000004.1"/>
</dbReference>
<comment type="caution">
    <text evidence="2">The sequence shown here is derived from an EMBL/GenBank/DDBJ whole genome shotgun (WGS) entry which is preliminary data.</text>
</comment>
<dbReference type="Proteomes" id="UP000321484">
    <property type="component" value="Unassembled WGS sequence"/>
</dbReference>
<evidence type="ECO:0000313" key="2">
    <source>
        <dbReference type="EMBL" id="GEN79855.1"/>
    </source>
</evidence>
<dbReference type="EMBL" id="BJYK01000004">
    <property type="protein sequence ID" value="GEN79855.1"/>
    <property type="molecule type" value="Genomic_DNA"/>
</dbReference>
<organism evidence="2 3">
    <name type="scientific">Actinotalea fermentans</name>
    <dbReference type="NCBI Taxonomy" id="43671"/>
    <lineage>
        <taxon>Bacteria</taxon>
        <taxon>Bacillati</taxon>
        <taxon>Actinomycetota</taxon>
        <taxon>Actinomycetes</taxon>
        <taxon>Micrococcales</taxon>
        <taxon>Cellulomonadaceae</taxon>
        <taxon>Actinotalea</taxon>
    </lineage>
</organism>
<feature type="region of interest" description="Disordered" evidence="1">
    <location>
        <begin position="279"/>
        <end position="298"/>
    </location>
</feature>
<name>A0A511YXC9_9CELL</name>
<dbReference type="AlphaFoldDB" id="A0A511YXC9"/>
<evidence type="ECO:0000313" key="3">
    <source>
        <dbReference type="Proteomes" id="UP000321484"/>
    </source>
</evidence>